<sequence length="322" mass="33981">MSCCACSAPAPQRTGLPVAGAALGAMAGLLQVPLRGGMQPVPLSQVVNRGSSVSLPGRPCGSPWGTPMAGSLQLPGGSVVSTPSQTPRSGFLPIPAARAQALVKPGGIQAVPVGSVAGASPVSTMTTTPVSQISEVETTPTEEKRSRIKVGAPFDVPRASIRAKCPSWSDTPTPKVWHPKRPAQQCEGTGEKTGNVSKKEKSVSNDKGKSKERKEKCSPSPKGRARSDSPLLSRVGLEEARSLKQVINVDLLFVVFSRPSNAPDTRLGGERRGRRPRGRLVLRAELYGRLHSESVPSWRLGRLDDHCGAATHDPMFRRGTEG</sequence>
<dbReference type="EMBL" id="CAMXCT020000494">
    <property type="protein sequence ID" value="CAL1132912.1"/>
    <property type="molecule type" value="Genomic_DNA"/>
</dbReference>
<feature type="compositionally biased region" description="Basic and acidic residues" evidence="1">
    <location>
        <begin position="197"/>
        <end position="217"/>
    </location>
</feature>
<feature type="compositionally biased region" description="Low complexity" evidence="1">
    <location>
        <begin position="120"/>
        <end position="131"/>
    </location>
</feature>
<dbReference type="EMBL" id="CAMXCT010000494">
    <property type="protein sequence ID" value="CAI3979537.1"/>
    <property type="molecule type" value="Genomic_DNA"/>
</dbReference>
<name>A0A9P1FMJ4_9DINO</name>
<organism evidence="2">
    <name type="scientific">Cladocopium goreaui</name>
    <dbReference type="NCBI Taxonomy" id="2562237"/>
    <lineage>
        <taxon>Eukaryota</taxon>
        <taxon>Sar</taxon>
        <taxon>Alveolata</taxon>
        <taxon>Dinophyceae</taxon>
        <taxon>Suessiales</taxon>
        <taxon>Symbiodiniaceae</taxon>
        <taxon>Cladocopium</taxon>
    </lineage>
</organism>
<evidence type="ECO:0000313" key="4">
    <source>
        <dbReference type="Proteomes" id="UP001152797"/>
    </source>
</evidence>
<dbReference type="AlphaFoldDB" id="A0A9P1FMJ4"/>
<gene>
    <name evidence="2" type="ORF">C1SCF055_LOCUS7479</name>
</gene>
<reference evidence="3" key="2">
    <citation type="submission" date="2024-04" db="EMBL/GenBank/DDBJ databases">
        <authorList>
            <person name="Chen Y."/>
            <person name="Shah S."/>
            <person name="Dougan E. K."/>
            <person name="Thang M."/>
            <person name="Chan C."/>
        </authorList>
    </citation>
    <scope>NUCLEOTIDE SEQUENCE [LARGE SCALE GENOMIC DNA]</scope>
</reference>
<protein>
    <submittedName>
        <fullName evidence="2">Uncharacterized protein</fullName>
    </submittedName>
</protein>
<evidence type="ECO:0000256" key="1">
    <source>
        <dbReference type="SAM" id="MobiDB-lite"/>
    </source>
</evidence>
<feature type="region of interest" description="Disordered" evidence="1">
    <location>
        <begin position="118"/>
        <end position="230"/>
    </location>
</feature>
<accession>A0A9P1FMJ4</accession>
<keyword evidence="4" id="KW-1185">Reference proteome</keyword>
<reference evidence="2" key="1">
    <citation type="submission" date="2022-10" db="EMBL/GenBank/DDBJ databases">
        <authorList>
            <person name="Chen Y."/>
            <person name="Dougan E. K."/>
            <person name="Chan C."/>
            <person name="Rhodes N."/>
            <person name="Thang M."/>
        </authorList>
    </citation>
    <scope>NUCLEOTIDE SEQUENCE</scope>
</reference>
<evidence type="ECO:0000313" key="3">
    <source>
        <dbReference type="EMBL" id="CAL1132912.1"/>
    </source>
</evidence>
<dbReference type="Proteomes" id="UP001152797">
    <property type="component" value="Unassembled WGS sequence"/>
</dbReference>
<comment type="caution">
    <text evidence="2">The sequence shown here is derived from an EMBL/GenBank/DDBJ whole genome shotgun (WGS) entry which is preliminary data.</text>
</comment>
<evidence type="ECO:0000313" key="2">
    <source>
        <dbReference type="EMBL" id="CAI3979537.1"/>
    </source>
</evidence>
<dbReference type="EMBL" id="CAMXCT030000494">
    <property type="protein sequence ID" value="CAL4766849.1"/>
    <property type="molecule type" value="Genomic_DNA"/>
</dbReference>
<proteinExistence type="predicted"/>